<reference evidence="16" key="1">
    <citation type="submission" date="2017-09" db="EMBL/GenBank/DDBJ databases">
        <title>Polyketide synthases of a Diaporthe helianthi virulent isolate.</title>
        <authorList>
            <person name="Baroncelli R."/>
        </authorList>
    </citation>
    <scope>NUCLEOTIDE SEQUENCE [LARGE SCALE GENOMIC DNA]</scope>
    <source>
        <strain evidence="16">7/96</strain>
    </source>
</reference>
<protein>
    <recommendedName>
        <fullName evidence="12">Coatomer subunit zeta</fullName>
    </recommendedName>
</protein>
<dbReference type="PANTHER" id="PTHR11043:SF0">
    <property type="entry name" value="COATOMER SUBUNIT ZETA"/>
    <property type="match status" value="1"/>
</dbReference>
<evidence type="ECO:0000256" key="6">
    <source>
        <dbReference type="ARBA" id="ARBA00022892"/>
    </source>
</evidence>
<dbReference type="InterPro" id="IPR022775">
    <property type="entry name" value="AP_mu_sigma_su"/>
</dbReference>
<evidence type="ECO:0000256" key="11">
    <source>
        <dbReference type="ARBA" id="ARBA00045555"/>
    </source>
</evidence>
<evidence type="ECO:0000256" key="8">
    <source>
        <dbReference type="ARBA" id="ARBA00023034"/>
    </source>
</evidence>
<comment type="subunit">
    <text evidence="3 12">Oligomeric complex that consists of at least the alpha, beta, beta', gamma, delta, epsilon and zeta subunits.</text>
</comment>
<keyword evidence="17" id="KW-1185">Reference proteome</keyword>
<dbReference type="GO" id="GO:0006891">
    <property type="term" value="P:intra-Golgi vesicle-mediated transport"/>
    <property type="evidence" value="ECO:0007669"/>
    <property type="project" value="TreeGrafter"/>
</dbReference>
<dbReference type="FunCoup" id="A0A2P5I0N2">
    <property type="interactions" value="530"/>
</dbReference>
<feature type="domain" description="AP complex mu/sigma subunit" evidence="15">
    <location>
        <begin position="51"/>
        <end position="166"/>
    </location>
</feature>
<dbReference type="STRING" id="158607.A0A2P5I0N2"/>
<comment type="similarity">
    <text evidence="2 12">Belongs to the adaptor complexes small subunit family.</text>
</comment>
<accession>A0A2P5I0N2</accession>
<keyword evidence="10 12" id="KW-0968">Cytoplasmic vesicle</keyword>
<keyword evidence="4 12" id="KW-0813">Transport</keyword>
<proteinExistence type="inferred from homology"/>
<dbReference type="Pfam" id="PF01217">
    <property type="entry name" value="Clat_adaptor_s"/>
    <property type="match status" value="1"/>
</dbReference>
<evidence type="ECO:0000256" key="9">
    <source>
        <dbReference type="ARBA" id="ARBA00023136"/>
    </source>
</evidence>
<dbReference type="GO" id="GO:0006886">
    <property type="term" value="P:intracellular protein transport"/>
    <property type="evidence" value="ECO:0007669"/>
    <property type="project" value="TreeGrafter"/>
</dbReference>
<dbReference type="EMBL" id="MAVT02000413">
    <property type="protein sequence ID" value="POS76049.1"/>
    <property type="molecule type" value="Genomic_DNA"/>
</dbReference>
<feature type="chain" id="PRO_5015146307" description="Coatomer subunit zeta" evidence="14">
    <location>
        <begin position="26"/>
        <end position="203"/>
    </location>
</feature>
<evidence type="ECO:0000256" key="1">
    <source>
        <dbReference type="ARBA" id="ARBA00004255"/>
    </source>
</evidence>
<evidence type="ECO:0000313" key="17">
    <source>
        <dbReference type="Proteomes" id="UP000094444"/>
    </source>
</evidence>
<comment type="caution">
    <text evidence="16">The sequence shown here is derived from an EMBL/GenBank/DDBJ whole genome shotgun (WGS) entry which is preliminary data.</text>
</comment>
<dbReference type="GO" id="GO:0006890">
    <property type="term" value="P:retrograde vesicle-mediated transport, Golgi to endoplasmic reticulum"/>
    <property type="evidence" value="ECO:0007669"/>
    <property type="project" value="UniProtKB-UniRule"/>
</dbReference>
<evidence type="ECO:0000256" key="13">
    <source>
        <dbReference type="SAM" id="MobiDB-lite"/>
    </source>
</evidence>
<keyword evidence="6 12" id="KW-0931">ER-Golgi transport</keyword>
<feature type="signal peptide" evidence="14">
    <location>
        <begin position="1"/>
        <end position="25"/>
    </location>
</feature>
<evidence type="ECO:0000256" key="3">
    <source>
        <dbReference type="ARBA" id="ARBA00011775"/>
    </source>
</evidence>
<name>A0A2P5I0N2_DIAHE</name>
<dbReference type="Gene3D" id="3.30.450.60">
    <property type="match status" value="1"/>
</dbReference>
<dbReference type="GO" id="GO:0000139">
    <property type="term" value="C:Golgi membrane"/>
    <property type="evidence" value="ECO:0007669"/>
    <property type="project" value="UniProtKB-SubCell"/>
</dbReference>
<dbReference type="InterPro" id="IPR011012">
    <property type="entry name" value="Longin-like_dom_sf"/>
</dbReference>
<sequence length="203" mass="22270">MAPGMSLYSVNAILILSAPAANLEAHQTSQYYDSPHQGALAPGQTAPSKNPYPDAKSQKAFEKALLDKTAKQTGDILLFDGRIVLYKSESDVMLYLVGSVDENEVLLYNAILALRDSLHLLFKASVDKRTIIESYDLVSLAVDEIVDDGIILETDPTIIVQRVSKAPTQDVDLRRIDPFSEQGVNNLAQLGKAKLTDWLRQGL</sequence>
<dbReference type="AlphaFoldDB" id="A0A2P5I0N2"/>
<evidence type="ECO:0000256" key="10">
    <source>
        <dbReference type="ARBA" id="ARBA00023329"/>
    </source>
</evidence>
<dbReference type="Proteomes" id="UP000094444">
    <property type="component" value="Unassembled WGS sequence"/>
</dbReference>
<dbReference type="InterPro" id="IPR039652">
    <property type="entry name" value="Coatomer_zeta"/>
</dbReference>
<evidence type="ECO:0000256" key="14">
    <source>
        <dbReference type="SAM" id="SignalP"/>
    </source>
</evidence>
<comment type="function">
    <text evidence="11">The coatomer is a cytosolic protein complex that binds to dilysine motifs and reversibly associates with Golgi non-clathrin-coated vesicles, which further mediate biosynthetic protein transport from the ER, via the Golgi up to the trans Golgi network. Coatomer complex is required for budding from Golgi membranes, and is essential for the retrograde Golgi-to-ER transport of dilysine-tagged proteins. The zeta subunit may be involved in regulating the coat assembly and, hence, the rate of biosynthetic protein transport due to its association-dissociation properties with the coatomer complex.</text>
</comment>
<keyword evidence="14" id="KW-0732">Signal</keyword>
<dbReference type="SUPFAM" id="SSF64356">
    <property type="entry name" value="SNARE-like"/>
    <property type="match status" value="1"/>
</dbReference>
<evidence type="ECO:0000256" key="4">
    <source>
        <dbReference type="ARBA" id="ARBA00022448"/>
    </source>
</evidence>
<gene>
    <name evidence="16" type="ORF">DHEL01_v205563</name>
</gene>
<keyword evidence="9 12" id="KW-0472">Membrane</keyword>
<dbReference type="GO" id="GO:0030126">
    <property type="term" value="C:COPI vesicle coat"/>
    <property type="evidence" value="ECO:0007669"/>
    <property type="project" value="UniProtKB-UniRule"/>
</dbReference>
<evidence type="ECO:0000256" key="5">
    <source>
        <dbReference type="ARBA" id="ARBA00022490"/>
    </source>
</evidence>
<dbReference type="OrthoDB" id="10249988at2759"/>
<dbReference type="FunFam" id="3.30.450.60:FF:000013">
    <property type="entry name" value="Coatomer subunit zeta"/>
    <property type="match status" value="1"/>
</dbReference>
<comment type="subcellular location">
    <subcellularLocation>
        <location evidence="12">Cytoplasm</location>
    </subcellularLocation>
    <subcellularLocation>
        <location evidence="1 12">Golgi apparatus membrane</location>
        <topology evidence="1 12">Peripheral membrane protein</topology>
        <orientation evidence="1 12">Cytoplasmic side</orientation>
    </subcellularLocation>
    <subcellularLocation>
        <location evidence="12">Cytoplasmic vesicle</location>
        <location evidence="12">COPI-coated vesicle membrane</location>
        <topology evidence="12">Peripheral membrane protein</topology>
        <orientation evidence="12">Cytoplasmic side</orientation>
    </subcellularLocation>
</comment>
<evidence type="ECO:0000313" key="16">
    <source>
        <dbReference type="EMBL" id="POS76049.1"/>
    </source>
</evidence>
<keyword evidence="5 12" id="KW-0963">Cytoplasm</keyword>
<keyword evidence="8 12" id="KW-0333">Golgi apparatus</keyword>
<dbReference type="PANTHER" id="PTHR11043">
    <property type="entry name" value="ZETA-COAT PROTEIN"/>
    <property type="match status" value="1"/>
</dbReference>
<keyword evidence="7 12" id="KW-0653">Protein transport</keyword>
<evidence type="ECO:0000259" key="15">
    <source>
        <dbReference type="Pfam" id="PF01217"/>
    </source>
</evidence>
<dbReference type="InParanoid" id="A0A2P5I0N2"/>
<organism evidence="16 17">
    <name type="scientific">Diaporthe helianthi</name>
    <dbReference type="NCBI Taxonomy" id="158607"/>
    <lineage>
        <taxon>Eukaryota</taxon>
        <taxon>Fungi</taxon>
        <taxon>Dikarya</taxon>
        <taxon>Ascomycota</taxon>
        <taxon>Pezizomycotina</taxon>
        <taxon>Sordariomycetes</taxon>
        <taxon>Sordariomycetidae</taxon>
        <taxon>Diaporthales</taxon>
        <taxon>Diaporthaceae</taxon>
        <taxon>Diaporthe</taxon>
    </lineage>
</organism>
<evidence type="ECO:0000256" key="2">
    <source>
        <dbReference type="ARBA" id="ARBA00006972"/>
    </source>
</evidence>
<evidence type="ECO:0000256" key="7">
    <source>
        <dbReference type="ARBA" id="ARBA00022927"/>
    </source>
</evidence>
<feature type="region of interest" description="Disordered" evidence="13">
    <location>
        <begin position="34"/>
        <end position="54"/>
    </location>
</feature>
<evidence type="ECO:0000256" key="12">
    <source>
        <dbReference type="RuleBase" id="RU366053"/>
    </source>
</evidence>